<dbReference type="AlphaFoldDB" id="A0A382CA46"/>
<proteinExistence type="predicted"/>
<reference evidence="1" key="1">
    <citation type="submission" date="2018-05" db="EMBL/GenBank/DDBJ databases">
        <authorList>
            <person name="Lanie J.A."/>
            <person name="Ng W.-L."/>
            <person name="Kazmierczak K.M."/>
            <person name="Andrzejewski T.M."/>
            <person name="Davidsen T.M."/>
            <person name="Wayne K.J."/>
            <person name="Tettelin H."/>
            <person name="Glass J.I."/>
            <person name="Rusch D."/>
            <person name="Podicherti R."/>
            <person name="Tsui H.-C.T."/>
            <person name="Winkler M.E."/>
        </authorList>
    </citation>
    <scope>NUCLEOTIDE SEQUENCE</scope>
</reference>
<organism evidence="1">
    <name type="scientific">marine metagenome</name>
    <dbReference type="NCBI Taxonomy" id="408172"/>
    <lineage>
        <taxon>unclassified sequences</taxon>
        <taxon>metagenomes</taxon>
        <taxon>ecological metagenomes</taxon>
    </lineage>
</organism>
<dbReference type="EMBL" id="UINC01033514">
    <property type="protein sequence ID" value="SVB22930.1"/>
    <property type="molecule type" value="Genomic_DNA"/>
</dbReference>
<protein>
    <submittedName>
        <fullName evidence="1">Uncharacterized protein</fullName>
    </submittedName>
</protein>
<name>A0A382CA46_9ZZZZ</name>
<accession>A0A382CA46</accession>
<sequence>MVNSIQTIFAVAVLCTTTGCRTYGPASLKQTHPEYNHAISKSLDEQFLLNLVRLKYRDNPFFLEVSSVTTQQSVEQELNTIVTLVRGPDTVTPMAGTILKETPTISYTPLQGDKFLKQILSPIPLEAVLILTQSGWSIERVFGVCVERANNLDNASTASGPTPALEPVFRQFKEMVSILRKLQLEDAIELGAAASVPDENDILPPPHELVLRIRPKPGLKAPIASLKELLGLKDSINQLKLTNNFLQRSQNSVSLRTRSMMGVLFYLSHNTRVPAEHEQAGLVTRTTTHDNRLFDWDEVSGNLLRVRSSPARPRNAFVAVPYRGAWFYLADNDLESKSTFMLLTQLFNLQAGQIKTLVPALTIGVGG</sequence>
<evidence type="ECO:0000313" key="1">
    <source>
        <dbReference type="EMBL" id="SVB22930.1"/>
    </source>
</evidence>
<gene>
    <name evidence="1" type="ORF">METZ01_LOCUS175784</name>
</gene>